<gene>
    <name evidence="2" type="primary">Cni-Y39B6A.13</name>
    <name evidence="2" type="synonym">Cnig_chr_V.g21711</name>
    <name evidence="2" type="ORF">B9Z55_021711</name>
</gene>
<evidence type="ECO:0000313" key="3">
    <source>
        <dbReference type="Proteomes" id="UP000230233"/>
    </source>
</evidence>
<comment type="caution">
    <text evidence="2">The sequence shown here is derived from an EMBL/GenBank/DDBJ whole genome shotgun (WGS) entry which is preliminary data.</text>
</comment>
<organism evidence="2 3">
    <name type="scientific">Caenorhabditis nigoni</name>
    <dbReference type="NCBI Taxonomy" id="1611254"/>
    <lineage>
        <taxon>Eukaryota</taxon>
        <taxon>Metazoa</taxon>
        <taxon>Ecdysozoa</taxon>
        <taxon>Nematoda</taxon>
        <taxon>Chromadorea</taxon>
        <taxon>Rhabditida</taxon>
        <taxon>Rhabditina</taxon>
        <taxon>Rhabditomorpha</taxon>
        <taxon>Rhabditoidea</taxon>
        <taxon>Rhabditidae</taxon>
        <taxon>Peloderinae</taxon>
        <taxon>Caenorhabditis</taxon>
    </lineage>
</organism>
<reference evidence="3" key="1">
    <citation type="submission" date="2017-10" db="EMBL/GenBank/DDBJ databases">
        <title>Rapid genome shrinkage in a self-fertile nematode reveals novel sperm competition proteins.</title>
        <authorList>
            <person name="Yin D."/>
            <person name="Schwarz E.M."/>
            <person name="Thomas C.G."/>
            <person name="Felde R.L."/>
            <person name="Korf I.F."/>
            <person name="Cutter A.D."/>
            <person name="Schartner C.M."/>
            <person name="Ralston E.J."/>
            <person name="Meyer B.J."/>
            <person name="Haag E.S."/>
        </authorList>
    </citation>
    <scope>NUCLEOTIDE SEQUENCE [LARGE SCALE GENOMIC DNA]</scope>
    <source>
        <strain evidence="3">JU1422</strain>
    </source>
</reference>
<feature type="region of interest" description="Disordered" evidence="1">
    <location>
        <begin position="206"/>
        <end position="226"/>
    </location>
</feature>
<name>A0A2G5TTB5_9PELO</name>
<dbReference type="AlphaFoldDB" id="A0A2G5TTB5"/>
<feature type="compositionally biased region" description="Basic and acidic residues" evidence="1">
    <location>
        <begin position="210"/>
        <end position="226"/>
    </location>
</feature>
<dbReference type="STRING" id="1611254.A0A2G5TTB5"/>
<accession>A0A2G5TTB5</accession>
<evidence type="ECO:0000313" key="2">
    <source>
        <dbReference type="EMBL" id="PIC30488.1"/>
    </source>
</evidence>
<dbReference type="OrthoDB" id="5816788at2759"/>
<protein>
    <submittedName>
        <fullName evidence="2">Uncharacterized protein</fullName>
    </submittedName>
</protein>
<evidence type="ECO:0000256" key="1">
    <source>
        <dbReference type="SAM" id="MobiDB-lite"/>
    </source>
</evidence>
<keyword evidence="3" id="KW-1185">Reference proteome</keyword>
<sequence>MNSGEIFEEIFDRMRFLSIFNDFCTFLGFKRDGIHRDWRGMCQNFKNSEEKSKIRRIVTRVVLGALNMFEAGKEVEALNAALFPDFRPFLLKFESTFQKVPPIHQTSLNTQLLLKFIDFLAENPENQLDYAGFLDISRYMTTATNVLIKDLVEMAVNLYPDDKKPRKIGAQDLLDGVEMSGQANDPVYTEEPFLKLKQKLIELAKVSEPPQDRKPLSEAENLPKID</sequence>
<dbReference type="EMBL" id="PDUG01000005">
    <property type="protein sequence ID" value="PIC30488.1"/>
    <property type="molecule type" value="Genomic_DNA"/>
</dbReference>
<proteinExistence type="predicted"/>
<dbReference type="Proteomes" id="UP000230233">
    <property type="component" value="Chromosome V"/>
</dbReference>